<evidence type="ECO:0000256" key="1">
    <source>
        <dbReference type="SAM" id="Coils"/>
    </source>
</evidence>
<feature type="domain" description="Multidrug resistance protein MdtA-like barrel-sandwich hybrid" evidence="2">
    <location>
        <begin position="24"/>
        <end position="208"/>
    </location>
</feature>
<dbReference type="PANTHER" id="PTHR30438">
    <property type="entry name" value="36 KDA ANTIGEN-RELATED"/>
    <property type="match status" value="1"/>
</dbReference>
<dbReference type="PANTHER" id="PTHR30438:SF2">
    <property type="entry name" value="MEMBRANE PROTEIN"/>
    <property type="match status" value="1"/>
</dbReference>
<keyword evidence="1" id="KW-0175">Coiled coil</keyword>
<accession>A0ABT7DV01</accession>
<protein>
    <submittedName>
        <fullName evidence="3">HlyD family efflux transporter periplasmic adaptor subunit</fullName>
    </submittedName>
</protein>
<dbReference type="RefSeq" id="WP_284100206.1">
    <property type="nucleotide sequence ID" value="NZ_JARRAF010000006.1"/>
</dbReference>
<proteinExistence type="predicted"/>
<dbReference type="Proteomes" id="UP001172778">
    <property type="component" value="Unassembled WGS sequence"/>
</dbReference>
<dbReference type="Gene3D" id="2.40.50.100">
    <property type="match status" value="1"/>
</dbReference>
<sequence length="309" mass="33101">MLGLAGCNDSPPAAWSGYVEIDPVRVAAPAAGRLMQLSVEKGAEVKLGQLLFVLDREAEQAVLDEAGARLRRGEAQAANLESGRRSEELAVITAQQKQAEAALLASESALRRQRKLAEQGFVSAGTLEGLLAQRDRDAAKVNELAQQLKVAQLAAREAERQAARADTDAGRAALAQAKWRLDQRSVLAPLAARVEQSYFKPGEWVPAGVPVLSLQAPAAIKARFYLPEAERPTLKLGDKVQLGCDSCGAPITATVSYLANQAEFTPPVIYNKDNRTRLVYLVEAQPAPADAARLRPGLPLDVRRAGAMP</sequence>
<reference evidence="3" key="1">
    <citation type="submission" date="2023-03" db="EMBL/GenBank/DDBJ databases">
        <title>Chitinimonas shenzhenensis gen. nov., sp. nov., a novel member of family Burkholderiaceae isolated from activated sludge collected in Shen Zhen, China.</title>
        <authorList>
            <person name="Wang X."/>
        </authorList>
    </citation>
    <scope>NUCLEOTIDE SEQUENCE</scope>
    <source>
        <strain evidence="3">DQS-5</strain>
    </source>
</reference>
<dbReference type="Gene3D" id="2.40.30.170">
    <property type="match status" value="1"/>
</dbReference>
<dbReference type="Pfam" id="PF25917">
    <property type="entry name" value="BSH_RND"/>
    <property type="match status" value="1"/>
</dbReference>
<keyword evidence="4" id="KW-1185">Reference proteome</keyword>
<comment type="caution">
    <text evidence="3">The sequence shown here is derived from an EMBL/GenBank/DDBJ whole genome shotgun (WGS) entry which is preliminary data.</text>
</comment>
<feature type="coiled-coil region" evidence="1">
    <location>
        <begin position="141"/>
        <end position="168"/>
    </location>
</feature>
<evidence type="ECO:0000313" key="4">
    <source>
        <dbReference type="Proteomes" id="UP001172778"/>
    </source>
</evidence>
<name>A0ABT7DV01_9NEIS</name>
<evidence type="ECO:0000313" key="3">
    <source>
        <dbReference type="EMBL" id="MDK2123901.1"/>
    </source>
</evidence>
<dbReference type="EMBL" id="JARRAF010000006">
    <property type="protein sequence ID" value="MDK2123901.1"/>
    <property type="molecule type" value="Genomic_DNA"/>
</dbReference>
<dbReference type="SUPFAM" id="SSF111369">
    <property type="entry name" value="HlyD-like secretion proteins"/>
    <property type="match status" value="2"/>
</dbReference>
<dbReference type="InterPro" id="IPR058625">
    <property type="entry name" value="MdtA-like_BSH"/>
</dbReference>
<evidence type="ECO:0000259" key="2">
    <source>
        <dbReference type="Pfam" id="PF25917"/>
    </source>
</evidence>
<organism evidence="3 4">
    <name type="scientific">Parachitinimonas caeni</name>
    <dbReference type="NCBI Taxonomy" id="3031301"/>
    <lineage>
        <taxon>Bacteria</taxon>
        <taxon>Pseudomonadati</taxon>
        <taxon>Pseudomonadota</taxon>
        <taxon>Betaproteobacteria</taxon>
        <taxon>Neisseriales</taxon>
        <taxon>Chitinibacteraceae</taxon>
        <taxon>Parachitinimonas</taxon>
    </lineage>
</organism>
<gene>
    <name evidence="3" type="ORF">PZA18_07545</name>
</gene>